<proteinExistence type="inferred from homology"/>
<comment type="function">
    <text evidence="7">Binds to the 23S rRNA.</text>
</comment>
<feature type="domain" description="Ribosomal protein L9" evidence="8">
    <location>
        <begin position="13"/>
        <end position="40"/>
    </location>
</feature>
<evidence type="ECO:0000256" key="2">
    <source>
        <dbReference type="ARBA" id="ARBA00022730"/>
    </source>
</evidence>
<dbReference type="Pfam" id="PF03948">
    <property type="entry name" value="Ribosomal_L9_C"/>
    <property type="match status" value="1"/>
</dbReference>
<dbReference type="InterPro" id="IPR036791">
    <property type="entry name" value="Ribosomal_bL9_C_sf"/>
</dbReference>
<reference evidence="9 10" key="1">
    <citation type="submission" date="2014-09" db="EMBL/GenBank/DDBJ databases">
        <title>Alistipes sp. 627, sp. nov., a novel member of the family Rikenellaceae isolated from human faeces.</title>
        <authorList>
            <person name="Shkoporov A.N."/>
            <person name="Chaplin A.V."/>
            <person name="Motuzova O.V."/>
            <person name="Kafarskaia L.I."/>
            <person name="Khokhlova E.V."/>
            <person name="Efimov B.A."/>
        </authorList>
    </citation>
    <scope>NUCLEOTIDE SEQUENCE [LARGE SCALE GENOMIC DNA]</scope>
    <source>
        <strain evidence="9 10">627</strain>
    </source>
</reference>
<dbReference type="SUPFAM" id="SSF55653">
    <property type="entry name" value="Ribosomal protein L9 C-domain"/>
    <property type="match status" value="1"/>
</dbReference>
<dbReference type="InterPro" id="IPR009027">
    <property type="entry name" value="Ribosomal_bL9/RNase_H1_N"/>
</dbReference>
<protein>
    <recommendedName>
        <fullName evidence="6 7">Large ribosomal subunit protein bL9</fullName>
    </recommendedName>
</protein>
<dbReference type="InterPro" id="IPR020070">
    <property type="entry name" value="Ribosomal_bL9_N"/>
</dbReference>
<dbReference type="Gene3D" id="3.40.5.10">
    <property type="entry name" value="Ribosomal protein L9, N-terminal domain"/>
    <property type="match status" value="1"/>
</dbReference>
<dbReference type="SUPFAM" id="SSF55658">
    <property type="entry name" value="L9 N-domain-like"/>
    <property type="match status" value="1"/>
</dbReference>
<dbReference type="GO" id="GO:0005840">
    <property type="term" value="C:ribosome"/>
    <property type="evidence" value="ECO:0007669"/>
    <property type="project" value="UniProtKB-KW"/>
</dbReference>
<evidence type="ECO:0000259" key="8">
    <source>
        <dbReference type="PROSITE" id="PS00651"/>
    </source>
</evidence>
<dbReference type="Pfam" id="PF01281">
    <property type="entry name" value="Ribosomal_L9_N"/>
    <property type="match status" value="1"/>
</dbReference>
<dbReference type="RefSeq" id="WP_022063625.1">
    <property type="nucleotide sequence ID" value="NZ_JRGF01000010.1"/>
</dbReference>
<keyword evidence="5 7" id="KW-0687">Ribonucleoprotein</keyword>
<dbReference type="InterPro" id="IPR020594">
    <property type="entry name" value="Ribosomal_bL9_bac/chp"/>
</dbReference>
<organism evidence="9 10">
    <name type="scientific">Alistipes inops</name>
    <dbReference type="NCBI Taxonomy" id="1501391"/>
    <lineage>
        <taxon>Bacteria</taxon>
        <taxon>Pseudomonadati</taxon>
        <taxon>Bacteroidota</taxon>
        <taxon>Bacteroidia</taxon>
        <taxon>Bacteroidales</taxon>
        <taxon>Rikenellaceae</taxon>
        <taxon>Alistipes</taxon>
    </lineage>
</organism>
<keyword evidence="2 7" id="KW-0699">rRNA-binding</keyword>
<evidence type="ECO:0000256" key="6">
    <source>
        <dbReference type="ARBA" id="ARBA00035292"/>
    </source>
</evidence>
<evidence type="ECO:0000256" key="3">
    <source>
        <dbReference type="ARBA" id="ARBA00022884"/>
    </source>
</evidence>
<evidence type="ECO:0000256" key="5">
    <source>
        <dbReference type="ARBA" id="ARBA00023274"/>
    </source>
</evidence>
<gene>
    <name evidence="7" type="primary">rplI</name>
    <name evidence="9" type="ORF">LG35_08355</name>
</gene>
<name>A0ABR4YHJ1_9BACT</name>
<dbReference type="Proteomes" id="UP000030889">
    <property type="component" value="Unassembled WGS sequence"/>
</dbReference>
<comment type="similarity">
    <text evidence="1 7">Belongs to the bacterial ribosomal protein bL9 family.</text>
</comment>
<dbReference type="InterPro" id="IPR020069">
    <property type="entry name" value="Ribosomal_bL9_C"/>
</dbReference>
<evidence type="ECO:0000313" key="9">
    <source>
        <dbReference type="EMBL" id="KHE41581.1"/>
    </source>
</evidence>
<evidence type="ECO:0000313" key="10">
    <source>
        <dbReference type="Proteomes" id="UP000030889"/>
    </source>
</evidence>
<keyword evidence="10" id="KW-1185">Reference proteome</keyword>
<dbReference type="InterPro" id="IPR000244">
    <property type="entry name" value="Ribosomal_bL9"/>
</dbReference>
<dbReference type="EMBL" id="JRGF01000010">
    <property type="protein sequence ID" value="KHE41581.1"/>
    <property type="molecule type" value="Genomic_DNA"/>
</dbReference>
<dbReference type="PROSITE" id="PS00651">
    <property type="entry name" value="RIBOSOMAL_L9"/>
    <property type="match status" value="1"/>
</dbReference>
<keyword evidence="3 7" id="KW-0694">RNA-binding</keyword>
<dbReference type="PANTHER" id="PTHR21368">
    <property type="entry name" value="50S RIBOSOMAL PROTEIN L9"/>
    <property type="match status" value="1"/>
</dbReference>
<sequence length="148" mass="15897">MEVILKKDVENLGYANDIVSVKPGYANNYLLPRGLATVATESAKKVLAENLKQRAHKDAKILADAQALAAKIEGLALVITAKAEEGRIFGSVTSADLAEAMAAQSVEVDRKNISVEPVKQVGQYEATVKLHRDVKATLHFSVVAAQEE</sequence>
<dbReference type="Gene3D" id="3.10.430.100">
    <property type="entry name" value="Ribosomal protein L9, C-terminal domain"/>
    <property type="match status" value="1"/>
</dbReference>
<evidence type="ECO:0000256" key="4">
    <source>
        <dbReference type="ARBA" id="ARBA00022980"/>
    </source>
</evidence>
<dbReference type="NCBIfam" id="TIGR00158">
    <property type="entry name" value="L9"/>
    <property type="match status" value="1"/>
</dbReference>
<keyword evidence="4 7" id="KW-0689">Ribosomal protein</keyword>
<dbReference type="HAMAP" id="MF_00503">
    <property type="entry name" value="Ribosomal_bL9"/>
    <property type="match status" value="1"/>
</dbReference>
<comment type="caution">
    <text evidence="9">The sequence shown here is derived from an EMBL/GenBank/DDBJ whole genome shotgun (WGS) entry which is preliminary data.</text>
</comment>
<evidence type="ECO:0000256" key="1">
    <source>
        <dbReference type="ARBA" id="ARBA00010605"/>
    </source>
</evidence>
<dbReference type="InterPro" id="IPR036935">
    <property type="entry name" value="Ribosomal_bL9_N_sf"/>
</dbReference>
<evidence type="ECO:0000256" key="7">
    <source>
        <dbReference type="HAMAP-Rule" id="MF_00503"/>
    </source>
</evidence>
<accession>A0ABR4YHJ1</accession>